<accession>A0A4R6C3M6</accession>
<dbReference type="SMART" id="SM00347">
    <property type="entry name" value="HTH_MARR"/>
    <property type="match status" value="1"/>
</dbReference>
<dbReference type="Gene3D" id="1.10.10.10">
    <property type="entry name" value="Winged helix-like DNA-binding domain superfamily/Winged helix DNA-binding domain"/>
    <property type="match status" value="1"/>
</dbReference>
<reference evidence="5 6" key="1">
    <citation type="submission" date="2019-01" db="EMBL/GenBank/DDBJ databases">
        <title>Draft genome sequences of Macrococcus caseolyticus, Macrococcus canis, Macrococcus bohemicus and Macrococcus goetzii.</title>
        <authorList>
            <person name="Mazhar S."/>
            <person name="Altermann E."/>
            <person name="Hill C."/>
            <person name="Mcauliffe O."/>
        </authorList>
    </citation>
    <scope>NUCLEOTIDE SEQUENCE [LARGE SCALE GENOMIC DNA]</scope>
    <source>
        <strain evidence="5 6">DPC7162</strain>
    </source>
</reference>
<dbReference type="SUPFAM" id="SSF46785">
    <property type="entry name" value="Winged helix' DNA-binding domain"/>
    <property type="match status" value="1"/>
</dbReference>
<evidence type="ECO:0000313" key="5">
    <source>
        <dbReference type="EMBL" id="TDM16093.1"/>
    </source>
</evidence>
<proteinExistence type="predicted"/>
<dbReference type="EMBL" id="SDQG01000006">
    <property type="protein sequence ID" value="TDM16093.1"/>
    <property type="molecule type" value="Genomic_DNA"/>
</dbReference>
<dbReference type="RefSeq" id="WP_133420150.1">
    <property type="nucleotide sequence ID" value="NZ_JAXJTW010000054.1"/>
</dbReference>
<dbReference type="InterPro" id="IPR036390">
    <property type="entry name" value="WH_DNA-bd_sf"/>
</dbReference>
<dbReference type="Proteomes" id="UP000294865">
    <property type="component" value="Unassembled WGS sequence"/>
</dbReference>
<evidence type="ECO:0000256" key="2">
    <source>
        <dbReference type="ARBA" id="ARBA00023125"/>
    </source>
</evidence>
<name>A0A4R6C3M6_9STAP</name>
<evidence type="ECO:0000256" key="3">
    <source>
        <dbReference type="ARBA" id="ARBA00023163"/>
    </source>
</evidence>
<evidence type="ECO:0000259" key="4">
    <source>
        <dbReference type="PROSITE" id="PS50995"/>
    </source>
</evidence>
<keyword evidence="3" id="KW-0804">Transcription</keyword>
<dbReference type="PRINTS" id="PR00598">
    <property type="entry name" value="HTHMARR"/>
</dbReference>
<dbReference type="PANTHER" id="PTHR42756:SF1">
    <property type="entry name" value="TRANSCRIPTIONAL REPRESSOR OF EMRAB OPERON"/>
    <property type="match status" value="1"/>
</dbReference>
<organism evidence="5 6">
    <name type="scientific">Macrococcoides canis</name>
    <dbReference type="NCBI Taxonomy" id="1855823"/>
    <lineage>
        <taxon>Bacteria</taxon>
        <taxon>Bacillati</taxon>
        <taxon>Bacillota</taxon>
        <taxon>Bacilli</taxon>
        <taxon>Bacillales</taxon>
        <taxon>Staphylococcaceae</taxon>
        <taxon>Macrococcoides</taxon>
    </lineage>
</organism>
<dbReference type="PANTHER" id="PTHR42756">
    <property type="entry name" value="TRANSCRIPTIONAL REGULATOR, MARR"/>
    <property type="match status" value="1"/>
</dbReference>
<dbReference type="GO" id="GO:0003677">
    <property type="term" value="F:DNA binding"/>
    <property type="evidence" value="ECO:0007669"/>
    <property type="project" value="UniProtKB-KW"/>
</dbReference>
<keyword evidence="2" id="KW-0238">DNA-binding</keyword>
<dbReference type="PROSITE" id="PS50995">
    <property type="entry name" value="HTH_MARR_2"/>
    <property type="match status" value="1"/>
</dbReference>
<evidence type="ECO:0000256" key="1">
    <source>
        <dbReference type="ARBA" id="ARBA00023015"/>
    </source>
</evidence>
<sequence>MKQSNFFEFVHDGNQLSYKMMSLFLKQFNHKVNISQIILLEYIKRNGASQPSTIAKALGFTDGAITTMTNKLVKMEYINRVPQLIDRRVILLNITPSGISLLKEAEITGEKVRNAVYSVLTAEELTLMKEIQKKLLNHVDSIDEI</sequence>
<comment type="caution">
    <text evidence="5">The sequence shown here is derived from an EMBL/GenBank/DDBJ whole genome shotgun (WGS) entry which is preliminary data.</text>
</comment>
<keyword evidence="1" id="KW-0805">Transcription regulation</keyword>
<protein>
    <submittedName>
        <fullName evidence="5">MarR family transcriptional regulator</fullName>
    </submittedName>
</protein>
<dbReference type="AlphaFoldDB" id="A0A4R6C3M6"/>
<feature type="domain" description="HTH marR-type" evidence="4">
    <location>
        <begin position="1"/>
        <end position="137"/>
    </location>
</feature>
<dbReference type="Pfam" id="PF01047">
    <property type="entry name" value="MarR"/>
    <property type="match status" value="1"/>
</dbReference>
<gene>
    <name evidence="5" type="ORF">ETI04_09245</name>
</gene>
<dbReference type="GO" id="GO:0003700">
    <property type="term" value="F:DNA-binding transcription factor activity"/>
    <property type="evidence" value="ECO:0007669"/>
    <property type="project" value="InterPro"/>
</dbReference>
<dbReference type="InterPro" id="IPR000835">
    <property type="entry name" value="HTH_MarR-typ"/>
</dbReference>
<evidence type="ECO:0000313" key="6">
    <source>
        <dbReference type="Proteomes" id="UP000294865"/>
    </source>
</evidence>
<dbReference type="InterPro" id="IPR036388">
    <property type="entry name" value="WH-like_DNA-bd_sf"/>
</dbReference>